<evidence type="ECO:0000259" key="1">
    <source>
        <dbReference type="PROSITE" id="PS50801"/>
    </source>
</evidence>
<dbReference type="Proteomes" id="UP000077381">
    <property type="component" value="Unassembled WGS sequence"/>
</dbReference>
<evidence type="ECO:0000313" key="2">
    <source>
        <dbReference type="EMBL" id="OAH10349.1"/>
    </source>
</evidence>
<comment type="caution">
    <text evidence="2">The sequence shown here is derived from an EMBL/GenBank/DDBJ whole genome shotgun (WGS) entry which is preliminary data.</text>
</comment>
<dbReference type="Pfam" id="PF13466">
    <property type="entry name" value="STAS_2"/>
    <property type="match status" value="1"/>
</dbReference>
<dbReference type="OrthoDB" id="4309163at2"/>
<dbReference type="InterPro" id="IPR002645">
    <property type="entry name" value="STAS_dom"/>
</dbReference>
<dbReference type="RefSeq" id="WP_067284328.1">
    <property type="nucleotide sequence ID" value="NZ_LOHS01000149.1"/>
</dbReference>
<proteinExistence type="predicted"/>
<protein>
    <submittedName>
        <fullName evidence="2">STAS domain protein</fullName>
    </submittedName>
</protein>
<dbReference type="CDD" id="cd07043">
    <property type="entry name" value="STAS_anti-anti-sigma_factors"/>
    <property type="match status" value="1"/>
</dbReference>
<accession>A0A177HIB7</accession>
<evidence type="ECO:0000313" key="3">
    <source>
        <dbReference type="Proteomes" id="UP000077381"/>
    </source>
</evidence>
<reference evidence="2 3" key="1">
    <citation type="submission" date="2015-12" db="EMBL/GenBank/DDBJ databases">
        <title>Genome sequence of Streptomyces sp. G25.</title>
        <authorList>
            <person name="Poehlein A."/>
            <person name="Roettig A."/>
            <person name="Hiessl S."/>
            <person name="Hauschild P."/>
            <person name="Schauer J."/>
            <person name="Madkour M.H."/>
            <person name="Al-Ansari A.M."/>
            <person name="Almakishah N.H."/>
            <person name="Steinbuechel A."/>
            <person name="Daniel R."/>
        </authorList>
    </citation>
    <scope>NUCLEOTIDE SEQUENCE [LARGE SCALE GENOMIC DNA]</scope>
    <source>
        <strain evidence="3">G25(2015)</strain>
    </source>
</reference>
<dbReference type="SUPFAM" id="SSF52091">
    <property type="entry name" value="SpoIIaa-like"/>
    <property type="match status" value="1"/>
</dbReference>
<gene>
    <name evidence="2" type="ORF">STSP_63170</name>
</gene>
<dbReference type="InterPro" id="IPR036513">
    <property type="entry name" value="STAS_dom_sf"/>
</dbReference>
<organism evidence="2 3">
    <name type="scientific">Streptomyces jeddahensis</name>
    <dbReference type="NCBI Taxonomy" id="1716141"/>
    <lineage>
        <taxon>Bacteria</taxon>
        <taxon>Bacillati</taxon>
        <taxon>Actinomycetota</taxon>
        <taxon>Actinomycetes</taxon>
        <taxon>Kitasatosporales</taxon>
        <taxon>Streptomycetaceae</taxon>
        <taxon>Streptomyces</taxon>
    </lineage>
</organism>
<dbReference type="PROSITE" id="PS50801">
    <property type="entry name" value="STAS"/>
    <property type="match status" value="1"/>
</dbReference>
<keyword evidence="3" id="KW-1185">Reference proteome</keyword>
<dbReference type="EMBL" id="LOHS01000149">
    <property type="protein sequence ID" value="OAH10349.1"/>
    <property type="molecule type" value="Genomic_DNA"/>
</dbReference>
<dbReference type="PATRIC" id="fig|1716141.3.peg.6647"/>
<dbReference type="InterPro" id="IPR058548">
    <property type="entry name" value="MlaB-like_STAS"/>
</dbReference>
<dbReference type="STRING" id="1716141.STSP_63170"/>
<dbReference type="AlphaFoldDB" id="A0A177HIB7"/>
<dbReference type="Gene3D" id="3.30.750.24">
    <property type="entry name" value="STAS domain"/>
    <property type="match status" value="1"/>
</dbReference>
<feature type="domain" description="STAS" evidence="1">
    <location>
        <begin position="20"/>
        <end position="112"/>
    </location>
</feature>
<sequence>MHSFRLRRRFRPKRHRAHQVVRLRGEIDARNANAIGQRLLKAVRVGPDVLEVDLARVTYLSPDGCASFFAALAAARAQGSHLRITHANDRALSTLREIGLCRVLHDTDGGDR</sequence>
<name>A0A177HIB7_9ACTN</name>